<dbReference type="Proteomes" id="UP000308600">
    <property type="component" value="Unassembled WGS sequence"/>
</dbReference>
<sequence>MKFSAVYTLAALVSLALADDTVSYDTVYDNPNGALTSVSCSDGTNGLITKGYDIFKDLPSFPYIGGVPAVAGWNSPACGSCWELVYPPGDDPEQTIYVLAIDHALTYNIALTAMNNLTNGNAIAWGTAPITATEVAGSFCGL</sequence>
<organism evidence="1 2">
    <name type="scientific">Pluteus cervinus</name>
    <dbReference type="NCBI Taxonomy" id="181527"/>
    <lineage>
        <taxon>Eukaryota</taxon>
        <taxon>Fungi</taxon>
        <taxon>Dikarya</taxon>
        <taxon>Basidiomycota</taxon>
        <taxon>Agaricomycotina</taxon>
        <taxon>Agaricomycetes</taxon>
        <taxon>Agaricomycetidae</taxon>
        <taxon>Agaricales</taxon>
        <taxon>Pluteineae</taxon>
        <taxon>Pluteaceae</taxon>
        <taxon>Pluteus</taxon>
    </lineage>
</organism>
<evidence type="ECO:0000313" key="1">
    <source>
        <dbReference type="EMBL" id="TFK69657.1"/>
    </source>
</evidence>
<keyword evidence="2" id="KW-1185">Reference proteome</keyword>
<dbReference type="EMBL" id="ML208327">
    <property type="protein sequence ID" value="TFK69657.1"/>
    <property type="molecule type" value="Genomic_DNA"/>
</dbReference>
<protein>
    <submittedName>
        <fullName evidence="1">Cerato-platanin</fullName>
    </submittedName>
</protein>
<reference evidence="1 2" key="1">
    <citation type="journal article" date="2019" name="Nat. Ecol. Evol.">
        <title>Megaphylogeny resolves global patterns of mushroom evolution.</title>
        <authorList>
            <person name="Varga T."/>
            <person name="Krizsan K."/>
            <person name="Foldi C."/>
            <person name="Dima B."/>
            <person name="Sanchez-Garcia M."/>
            <person name="Sanchez-Ramirez S."/>
            <person name="Szollosi G.J."/>
            <person name="Szarkandi J.G."/>
            <person name="Papp V."/>
            <person name="Albert L."/>
            <person name="Andreopoulos W."/>
            <person name="Angelini C."/>
            <person name="Antonin V."/>
            <person name="Barry K.W."/>
            <person name="Bougher N.L."/>
            <person name="Buchanan P."/>
            <person name="Buyck B."/>
            <person name="Bense V."/>
            <person name="Catcheside P."/>
            <person name="Chovatia M."/>
            <person name="Cooper J."/>
            <person name="Damon W."/>
            <person name="Desjardin D."/>
            <person name="Finy P."/>
            <person name="Geml J."/>
            <person name="Haridas S."/>
            <person name="Hughes K."/>
            <person name="Justo A."/>
            <person name="Karasinski D."/>
            <person name="Kautmanova I."/>
            <person name="Kiss B."/>
            <person name="Kocsube S."/>
            <person name="Kotiranta H."/>
            <person name="LaButti K.M."/>
            <person name="Lechner B.E."/>
            <person name="Liimatainen K."/>
            <person name="Lipzen A."/>
            <person name="Lukacs Z."/>
            <person name="Mihaltcheva S."/>
            <person name="Morgado L.N."/>
            <person name="Niskanen T."/>
            <person name="Noordeloos M.E."/>
            <person name="Ohm R.A."/>
            <person name="Ortiz-Santana B."/>
            <person name="Ovrebo C."/>
            <person name="Racz N."/>
            <person name="Riley R."/>
            <person name="Savchenko A."/>
            <person name="Shiryaev A."/>
            <person name="Soop K."/>
            <person name="Spirin V."/>
            <person name="Szebenyi C."/>
            <person name="Tomsovsky M."/>
            <person name="Tulloss R.E."/>
            <person name="Uehling J."/>
            <person name="Grigoriev I.V."/>
            <person name="Vagvolgyi C."/>
            <person name="Papp T."/>
            <person name="Martin F.M."/>
            <person name="Miettinen O."/>
            <person name="Hibbett D.S."/>
            <person name="Nagy L.G."/>
        </authorList>
    </citation>
    <scope>NUCLEOTIDE SEQUENCE [LARGE SCALE GENOMIC DNA]</scope>
    <source>
        <strain evidence="1 2">NL-1719</strain>
    </source>
</reference>
<gene>
    <name evidence="1" type="ORF">BDN72DRAFT_596201</name>
</gene>
<name>A0ACD3AWD5_9AGAR</name>
<accession>A0ACD3AWD5</accession>
<evidence type="ECO:0000313" key="2">
    <source>
        <dbReference type="Proteomes" id="UP000308600"/>
    </source>
</evidence>
<proteinExistence type="predicted"/>